<keyword evidence="2" id="KW-1185">Reference proteome</keyword>
<comment type="caution">
    <text evidence="1">The sequence shown here is derived from an EMBL/GenBank/DDBJ whole genome shotgun (WGS) entry which is preliminary data.</text>
</comment>
<proteinExistence type="predicted"/>
<dbReference type="Proteomes" id="UP000004105">
    <property type="component" value="Unassembled WGS sequence"/>
</dbReference>
<dbReference type="HOGENOM" id="CLU_3170597_0_0_4"/>
<organism evidence="1 2">
    <name type="scientific">Neisseria bacilliformis ATCC BAA-1200</name>
    <dbReference type="NCBI Taxonomy" id="888742"/>
    <lineage>
        <taxon>Bacteria</taxon>
        <taxon>Pseudomonadati</taxon>
        <taxon>Pseudomonadota</taxon>
        <taxon>Betaproteobacteria</taxon>
        <taxon>Neisseriales</taxon>
        <taxon>Neisseriaceae</taxon>
        <taxon>Neisseria</taxon>
    </lineage>
</organism>
<name>F2BCK7_9NEIS</name>
<protein>
    <submittedName>
        <fullName evidence="1">Uncharacterized protein</fullName>
    </submittedName>
</protein>
<evidence type="ECO:0000313" key="2">
    <source>
        <dbReference type="Proteomes" id="UP000004105"/>
    </source>
</evidence>
<reference evidence="1 2" key="1">
    <citation type="submission" date="2011-02" db="EMBL/GenBank/DDBJ databases">
        <authorList>
            <person name="Muzny D."/>
            <person name="Qin X."/>
            <person name="Deng J."/>
            <person name="Jiang H."/>
            <person name="Liu Y."/>
            <person name="Qu J."/>
            <person name="Song X.-Z."/>
            <person name="Zhang L."/>
            <person name="Thornton R."/>
            <person name="Coyle M."/>
            <person name="Francisco L."/>
            <person name="Jackson L."/>
            <person name="Javaid M."/>
            <person name="Korchina V."/>
            <person name="Kovar C."/>
            <person name="Mata R."/>
            <person name="Mathew T."/>
            <person name="Ngo R."/>
            <person name="Nguyen L."/>
            <person name="Nguyen N."/>
            <person name="Okwuonu G."/>
            <person name="Ongeri F."/>
            <person name="Pham C."/>
            <person name="Simmons D."/>
            <person name="Wilczek-Boney K."/>
            <person name="Hale W."/>
            <person name="Jakkamsetti A."/>
            <person name="Pham P."/>
            <person name="Ruth R."/>
            <person name="San Lucas F."/>
            <person name="Warren J."/>
            <person name="Zhang J."/>
            <person name="Zhao Z."/>
            <person name="Zhou C."/>
            <person name="Zhu D."/>
            <person name="Lee S."/>
            <person name="Bess C."/>
            <person name="Blankenburg K."/>
            <person name="Forbes L."/>
            <person name="Fu Q."/>
            <person name="Gubbala S."/>
            <person name="Hirani K."/>
            <person name="Jayaseelan J.C."/>
            <person name="Lara F."/>
            <person name="Munidasa M."/>
            <person name="Palculict T."/>
            <person name="Patil S."/>
            <person name="Pu L.-L."/>
            <person name="Saada N."/>
            <person name="Tang L."/>
            <person name="Weissenberger G."/>
            <person name="Zhu Y."/>
            <person name="Hemphill L."/>
            <person name="Shang Y."/>
            <person name="Youmans B."/>
            <person name="Ayvaz T."/>
            <person name="Ross M."/>
            <person name="Santibanez J."/>
            <person name="Aqrawi P."/>
            <person name="Gross S."/>
            <person name="Joshi V."/>
            <person name="Fowler G."/>
            <person name="Nazareth L."/>
            <person name="Reid J."/>
            <person name="Worley K."/>
            <person name="Petrosino J."/>
            <person name="Highlander S."/>
            <person name="Gibbs R."/>
        </authorList>
    </citation>
    <scope>NUCLEOTIDE SEQUENCE [LARGE SCALE GENOMIC DNA]</scope>
    <source>
        <strain evidence="1 2">ATCC BAA-1200</strain>
    </source>
</reference>
<dbReference type="AlphaFoldDB" id="F2BCK7"/>
<accession>F2BCK7</accession>
<dbReference type="EMBL" id="AFAY01000030">
    <property type="protein sequence ID" value="EGF10824.1"/>
    <property type="molecule type" value="Genomic_DNA"/>
</dbReference>
<gene>
    <name evidence="1" type="ORF">HMPREF9123_1495</name>
</gene>
<sequence length="47" mass="5404">MLSGTCLLFCVVRYIYIKDARPSEKTVGAAWAKQTVLIRRRIRAVYS</sequence>
<evidence type="ECO:0000313" key="1">
    <source>
        <dbReference type="EMBL" id="EGF10824.1"/>
    </source>
</evidence>